<comment type="caution">
    <text evidence="2">The sequence shown here is derived from an EMBL/GenBank/DDBJ whole genome shotgun (WGS) entry which is preliminary data.</text>
</comment>
<evidence type="ECO:0000313" key="2">
    <source>
        <dbReference type="EMBL" id="KAK7095838.1"/>
    </source>
</evidence>
<name>A0AAN9G580_9CAEN</name>
<feature type="region of interest" description="Disordered" evidence="1">
    <location>
        <begin position="1"/>
        <end position="23"/>
    </location>
</feature>
<reference evidence="2 3" key="1">
    <citation type="submission" date="2024-02" db="EMBL/GenBank/DDBJ databases">
        <title>Chromosome-scale genome assembly of the rough periwinkle Littorina saxatilis.</title>
        <authorList>
            <person name="De Jode A."/>
            <person name="Faria R."/>
            <person name="Formenti G."/>
            <person name="Sims Y."/>
            <person name="Smith T.P."/>
            <person name="Tracey A."/>
            <person name="Wood J.M.D."/>
            <person name="Zagrodzka Z.B."/>
            <person name="Johannesson K."/>
            <person name="Butlin R.K."/>
            <person name="Leder E.H."/>
        </authorList>
    </citation>
    <scope>NUCLEOTIDE SEQUENCE [LARGE SCALE GENOMIC DNA]</scope>
    <source>
        <strain evidence="2">Snail1</strain>
        <tissue evidence="2">Muscle</tissue>
    </source>
</reference>
<evidence type="ECO:0000313" key="3">
    <source>
        <dbReference type="Proteomes" id="UP001374579"/>
    </source>
</evidence>
<organism evidence="2 3">
    <name type="scientific">Littorina saxatilis</name>
    <dbReference type="NCBI Taxonomy" id="31220"/>
    <lineage>
        <taxon>Eukaryota</taxon>
        <taxon>Metazoa</taxon>
        <taxon>Spiralia</taxon>
        <taxon>Lophotrochozoa</taxon>
        <taxon>Mollusca</taxon>
        <taxon>Gastropoda</taxon>
        <taxon>Caenogastropoda</taxon>
        <taxon>Littorinimorpha</taxon>
        <taxon>Littorinoidea</taxon>
        <taxon>Littorinidae</taxon>
        <taxon>Littorina</taxon>
    </lineage>
</organism>
<feature type="compositionally biased region" description="Basic and acidic residues" evidence="1">
    <location>
        <begin position="243"/>
        <end position="256"/>
    </location>
</feature>
<dbReference type="PANTHER" id="PTHR31751">
    <property type="entry name" value="SI:CH211-108C17.2-RELATED-RELATED"/>
    <property type="match status" value="1"/>
</dbReference>
<protein>
    <submittedName>
        <fullName evidence="2">Uncharacterized protein</fullName>
    </submittedName>
</protein>
<sequence>MASQDVKDRLRSMPPKVCLPPTPPAVPVARVASTASAKKKKKKLREKLKVCLTSQFERWGALRGQVFAKTPHLLKPHNRSKADTELSRILMDAYERTQEAALTDPQPGCSTWDIESRAVQRPDFAKQPPQKTSTPGQLLQQAKVSTTPDLSSVPSSSKPCYQQIQEAALTDPQPGCSTWDIESRAVQRPDFAKQPPQKTSTPGQLLQQAKVSTTPDLSSVPSSSKPCTPLSGVEPFEEEPELEIEKTDQPAKEGKGMRSKRQNIDRSFVNPLNITVEFSDLTCDGDLDGDDSDFDVDDIELESQDASFFLTMDVDEKYAKEADEVAFEEVAYGQQEDEETGDADTAEEVELGPGITRIATADQCQDICNSTLCLAFVHQLKALAAVSIRKCSTAGCEHVPAVKEGFTGSALYLRWECVKGHVSHTWCAQPTLPNKIHCGDFLVSTCILLSGNNYAKLALWAKVLNLPFPGATFHQAVQKHYVVQAVKDTWKDHQRAIFDSLAEQNLVVLGDGRNDSPGHCAQYCSYTLMEAETTKILSVQCVDKRETQRKSTNMERVGFKRALDEVVLEGERVDTTVDEVVTDAHVGIAADMKAIGKKHSLDVWHVAKNIGKKLAKIAAGSKGRKLQKWIPSIVNHFWFCCQKADTKTKFMGMWRGVLQHVCNIHSWDAGAWCCDHEDLGGEREDGRAWLDPQEDRALVKQLASVVLDQTLIQKAELVITNRSTCPLEVFHQHLLMYAGKRFAYTPPVYEARILLAAMDHNTHAGRPLATSKDGRKKYHRCFNKKTGRWSVFPVKVPKTYHHIPALKLRIMEMRLQDPLPLHRKKPLAQEDPRRLSTHLAATSPPPTSELVAQKKSRFT</sequence>
<feature type="compositionally biased region" description="Polar residues" evidence="1">
    <location>
        <begin position="129"/>
        <end position="159"/>
    </location>
</feature>
<dbReference type="AlphaFoldDB" id="A0AAN9G580"/>
<dbReference type="EMBL" id="JBAMIC010000014">
    <property type="protein sequence ID" value="KAK7095838.1"/>
    <property type="molecule type" value="Genomic_DNA"/>
</dbReference>
<feature type="region of interest" description="Disordered" evidence="1">
    <location>
        <begin position="124"/>
        <end position="159"/>
    </location>
</feature>
<feature type="compositionally biased region" description="Polar residues" evidence="1">
    <location>
        <begin position="196"/>
        <end position="226"/>
    </location>
</feature>
<accession>A0AAN9G580</accession>
<dbReference type="PANTHER" id="PTHR31751:SF7">
    <property type="entry name" value="THAP-TYPE DOMAIN-CONTAINING PROTEIN"/>
    <property type="match status" value="1"/>
</dbReference>
<evidence type="ECO:0000256" key="1">
    <source>
        <dbReference type="SAM" id="MobiDB-lite"/>
    </source>
</evidence>
<dbReference type="Proteomes" id="UP001374579">
    <property type="component" value="Unassembled WGS sequence"/>
</dbReference>
<keyword evidence="3" id="KW-1185">Reference proteome</keyword>
<feature type="region of interest" description="Disordered" evidence="1">
    <location>
        <begin position="825"/>
        <end position="859"/>
    </location>
</feature>
<gene>
    <name evidence="2" type="ORF">V1264_005202</name>
</gene>
<feature type="region of interest" description="Disordered" evidence="1">
    <location>
        <begin position="191"/>
        <end position="261"/>
    </location>
</feature>
<proteinExistence type="predicted"/>
<feature type="compositionally biased region" description="Basic and acidic residues" evidence="1">
    <location>
        <begin position="1"/>
        <end position="11"/>
    </location>
</feature>